<dbReference type="PANTHER" id="PTHR43667:SF1">
    <property type="entry name" value="CYCLOPROPANE-FATTY-ACYL-PHOSPHOLIPID SYNTHASE"/>
    <property type="match status" value="1"/>
</dbReference>
<accession>A0AA97BCK3</accession>
<sequence length="468" mass="52757">MVVSELQRSQTAAAPQWAIALPPALRTWLEAAFSQLSVPLCLDFWGREQLWIHCNADDPPPVTLQIRHPGIVRSLLTRRDPLILVEGYLNGDCDFVGDLETLIVAMQQLGRVPIPLNLSTLQAARAALSLPSLKTQPSLSSEKTRHTPAQDRAAIHHHYDMGNDFYQLWLDPLMVYSCAHFETEQMSLAEAQAAKLDLICRKLRLSPGETLLDIGCGWGALLRWAVERYGVFGVGITLSQAQLDYNQEKIAEAGLGDRLQVQLMDYRDLPQTPTFDKIVSVGMVEHVGRRNLPVYFQRIGRSLKPGGLFLNHGITASAEWNGSSLGERFINRYIFPHGELLRLSTVLDAAEAAGWEIVDVDGWRLHYAKTLRCWEANLRNAAAQAKRLLGDAMRNRMLENLENREQSGRLPSTLPETLPHRYLQLWRAYLLGSALGFEQNQMGLYQTLLRPKSETRWNLPLTRVGWLA</sequence>
<evidence type="ECO:0000256" key="2">
    <source>
        <dbReference type="ARBA" id="ARBA00022603"/>
    </source>
</evidence>
<dbReference type="GO" id="GO:0008610">
    <property type="term" value="P:lipid biosynthetic process"/>
    <property type="evidence" value="ECO:0007669"/>
    <property type="project" value="InterPro"/>
</dbReference>
<dbReference type="Gene3D" id="3.40.50.150">
    <property type="entry name" value="Vaccinia Virus protein VP39"/>
    <property type="match status" value="1"/>
</dbReference>
<dbReference type="KEGG" id="tog:HNI00_06050"/>
<dbReference type="PIRSF" id="PIRSF003085">
    <property type="entry name" value="CMAS"/>
    <property type="match status" value="1"/>
</dbReference>
<dbReference type="InterPro" id="IPR020803">
    <property type="entry name" value="MeTfrase_dom"/>
</dbReference>
<dbReference type="GO" id="GO:0008168">
    <property type="term" value="F:methyltransferase activity"/>
    <property type="evidence" value="ECO:0007669"/>
    <property type="project" value="UniProtKB-KW"/>
</dbReference>
<evidence type="ECO:0000256" key="5">
    <source>
        <dbReference type="ARBA" id="ARBA00023098"/>
    </source>
</evidence>
<dbReference type="CDD" id="cd02440">
    <property type="entry name" value="AdoMet_MTases"/>
    <property type="match status" value="1"/>
</dbReference>
<dbReference type="SMART" id="SM00828">
    <property type="entry name" value="PKS_MT"/>
    <property type="match status" value="1"/>
</dbReference>
<organism evidence="7">
    <name type="scientific">Thermoleptolyngbya oregonensis NK1-22</name>
    <dbReference type="NCBI Taxonomy" id="2547457"/>
    <lineage>
        <taxon>Bacteria</taxon>
        <taxon>Bacillati</taxon>
        <taxon>Cyanobacteriota</taxon>
        <taxon>Cyanophyceae</taxon>
        <taxon>Oculatellales</taxon>
        <taxon>Oculatellaceae</taxon>
        <taxon>Thermoleptolyngbya</taxon>
    </lineage>
</organism>
<evidence type="ECO:0000256" key="4">
    <source>
        <dbReference type="ARBA" id="ARBA00022691"/>
    </source>
</evidence>
<dbReference type="GO" id="GO:0032259">
    <property type="term" value="P:methylation"/>
    <property type="evidence" value="ECO:0007669"/>
    <property type="project" value="UniProtKB-KW"/>
</dbReference>
<protein>
    <submittedName>
        <fullName evidence="7">Methyltransferase domain-containing protein</fullName>
    </submittedName>
</protein>
<dbReference type="InterPro" id="IPR003333">
    <property type="entry name" value="CMAS"/>
</dbReference>
<keyword evidence="2 7" id="KW-0489">Methyltransferase</keyword>
<dbReference type="Pfam" id="PF02353">
    <property type="entry name" value="CMAS"/>
    <property type="match status" value="1"/>
</dbReference>
<keyword evidence="3" id="KW-0808">Transferase</keyword>
<comment type="similarity">
    <text evidence="1">Belongs to the CFA/CMAS family.</text>
</comment>
<dbReference type="RefSeq" id="WP_316791577.1">
    <property type="nucleotide sequence ID" value="NZ_CP053540.1"/>
</dbReference>
<evidence type="ECO:0000313" key="7">
    <source>
        <dbReference type="EMBL" id="WOB42761.1"/>
    </source>
</evidence>
<evidence type="ECO:0000256" key="1">
    <source>
        <dbReference type="ARBA" id="ARBA00010815"/>
    </source>
</evidence>
<dbReference type="SUPFAM" id="SSF53335">
    <property type="entry name" value="S-adenosyl-L-methionine-dependent methyltransferases"/>
    <property type="match status" value="1"/>
</dbReference>
<proteinExistence type="inferred from homology"/>
<keyword evidence="4" id="KW-0949">S-adenosyl-L-methionine</keyword>
<dbReference type="InterPro" id="IPR050723">
    <property type="entry name" value="CFA/CMAS"/>
</dbReference>
<reference evidence="7" key="1">
    <citation type="submission" date="2020-05" db="EMBL/GenBank/DDBJ databases">
        <authorList>
            <person name="Zhu T."/>
            <person name="Keshari N."/>
            <person name="Lu X."/>
        </authorList>
    </citation>
    <scope>NUCLEOTIDE SEQUENCE</scope>
    <source>
        <strain evidence="7">NK1-22</strain>
    </source>
</reference>
<dbReference type="AlphaFoldDB" id="A0AA97BCK3"/>
<gene>
    <name evidence="7" type="ORF">HNI00_06050</name>
</gene>
<evidence type="ECO:0000256" key="3">
    <source>
        <dbReference type="ARBA" id="ARBA00022679"/>
    </source>
</evidence>
<dbReference type="EMBL" id="CP053540">
    <property type="protein sequence ID" value="WOB42761.1"/>
    <property type="molecule type" value="Genomic_DNA"/>
</dbReference>
<evidence type="ECO:0000259" key="6">
    <source>
        <dbReference type="SMART" id="SM00828"/>
    </source>
</evidence>
<dbReference type="InterPro" id="IPR029063">
    <property type="entry name" value="SAM-dependent_MTases_sf"/>
</dbReference>
<keyword evidence="5" id="KW-0443">Lipid metabolism</keyword>
<name>A0AA97BCK3_9CYAN</name>
<feature type="domain" description="Polyketide synthase-like methyltransferase" evidence="6">
    <location>
        <begin position="169"/>
        <end position="419"/>
    </location>
</feature>
<dbReference type="PANTHER" id="PTHR43667">
    <property type="entry name" value="CYCLOPROPANE-FATTY-ACYL-PHOSPHOLIPID SYNTHASE"/>
    <property type="match status" value="1"/>
</dbReference>